<dbReference type="InterPro" id="IPR018571">
    <property type="entry name" value="Membrane_anchor_Opy2_N"/>
</dbReference>
<evidence type="ECO:0000313" key="4">
    <source>
        <dbReference type="EMBL" id="KAG7566920.1"/>
    </source>
</evidence>
<comment type="caution">
    <text evidence="4">The sequence shown here is derived from an EMBL/GenBank/DDBJ whole genome shotgun (WGS) entry which is preliminary data.</text>
</comment>
<feature type="region of interest" description="Disordered" evidence="1">
    <location>
        <begin position="283"/>
        <end position="315"/>
    </location>
</feature>
<dbReference type="EMBL" id="JABELV010000018">
    <property type="protein sequence ID" value="KAG7566920.1"/>
    <property type="molecule type" value="Genomic_DNA"/>
</dbReference>
<keyword evidence="2" id="KW-0812">Transmembrane</keyword>
<dbReference type="AlphaFoldDB" id="A0A8K0NSH4"/>
<feature type="region of interest" description="Disordered" evidence="1">
    <location>
        <begin position="558"/>
        <end position="617"/>
    </location>
</feature>
<keyword evidence="5" id="KW-1185">Reference proteome</keyword>
<protein>
    <recommendedName>
        <fullName evidence="3">Membrane anchor Opy2 N-terminal domain-containing protein</fullName>
    </recommendedName>
</protein>
<name>A0A8K0NSH4_9TREE</name>
<organism evidence="4 5">
    <name type="scientific">Filobasidium floriforme</name>
    <dbReference type="NCBI Taxonomy" id="5210"/>
    <lineage>
        <taxon>Eukaryota</taxon>
        <taxon>Fungi</taxon>
        <taxon>Dikarya</taxon>
        <taxon>Basidiomycota</taxon>
        <taxon>Agaricomycotina</taxon>
        <taxon>Tremellomycetes</taxon>
        <taxon>Filobasidiales</taxon>
        <taxon>Filobasidiaceae</taxon>
        <taxon>Filobasidium</taxon>
    </lineage>
</organism>
<feature type="region of interest" description="Disordered" evidence="1">
    <location>
        <begin position="381"/>
        <end position="448"/>
    </location>
</feature>
<evidence type="ECO:0000256" key="2">
    <source>
        <dbReference type="SAM" id="Phobius"/>
    </source>
</evidence>
<feature type="compositionally biased region" description="Low complexity" evidence="1">
    <location>
        <begin position="1"/>
        <end position="10"/>
    </location>
</feature>
<sequence>MGRTRSSSRLGRSHPASIRSADHTSLWEKRQCISCPGETPSCNCGPNENCVLTSRTCTQCPQIQCLPAEESSGGSGGGSGVNPGVIAGPVVAVVVLGVLSAGLWWLWKRKKARDMAALESFEKRQSTTRSQRPSHRSASPLPDLGPRTGTGLLNSASGEFPSDVRPSMDTIGAMGAANGTQRRVYEGEESINLTRNGLIGRDGEDPFDDRRSIATDQLSFGSTNVIPIAYVPPSQGQAGEGDKMTAGERLDAARRALGPGFNAVGPPSRPARSPDLDLRLRPPMPGHQPPTSFAHPELVETLGPQGTNRDVNSSRASMLTTRTGVSVAPSFLSGSSAFESEAPQIVTRRQVQTGVVQQAAVVDLSGNPASLGRNLTAGDARYGWNSGEAGDRSPGALSARSGMSGSSDPFDDKRADRASGNTFGHALDSVDGHEHERGEDDTRGDHGTYGLGLGNAADDLRFSMGSLAMGAGNPSRDSMNSSMTGWSVGQVQVGQAQRINLATTPQKSQQQHQYQLQQPLYQRESVMSGRSEASSFLNAIIPPTGPMSTPYEKMPTGMSNMTLGNEQPSPSKRDTSATRQTMMSTNSEGLGGFDFQFDNGGQGEGGMVPGPPRRRPA</sequence>
<feature type="region of interest" description="Disordered" evidence="1">
    <location>
        <begin position="1"/>
        <end position="21"/>
    </location>
</feature>
<proteinExistence type="predicted"/>
<feature type="compositionally biased region" description="Basic and acidic residues" evidence="1">
    <location>
        <begin position="428"/>
        <end position="446"/>
    </location>
</feature>
<feature type="compositionally biased region" description="Polar residues" evidence="1">
    <location>
        <begin position="558"/>
        <end position="570"/>
    </location>
</feature>
<evidence type="ECO:0000259" key="3">
    <source>
        <dbReference type="Pfam" id="PF09463"/>
    </source>
</evidence>
<feature type="transmembrane region" description="Helical" evidence="2">
    <location>
        <begin position="86"/>
        <end position="107"/>
    </location>
</feature>
<feature type="domain" description="Membrane anchor Opy2 N-terminal" evidence="3">
    <location>
        <begin position="32"/>
        <end position="65"/>
    </location>
</feature>
<feature type="compositionally biased region" description="Polar residues" evidence="1">
    <location>
        <begin position="304"/>
        <end position="315"/>
    </location>
</feature>
<keyword evidence="2" id="KW-0472">Membrane</keyword>
<keyword evidence="2" id="KW-1133">Transmembrane helix</keyword>
<gene>
    <name evidence="4" type="ORF">FFLO_01299</name>
</gene>
<feature type="region of interest" description="Disordered" evidence="1">
    <location>
        <begin position="122"/>
        <end position="163"/>
    </location>
</feature>
<feature type="compositionally biased region" description="Polar residues" evidence="1">
    <location>
        <begin position="577"/>
        <end position="588"/>
    </location>
</feature>
<dbReference type="Proteomes" id="UP000812966">
    <property type="component" value="Unassembled WGS sequence"/>
</dbReference>
<accession>A0A8K0NSH4</accession>
<evidence type="ECO:0000256" key="1">
    <source>
        <dbReference type="SAM" id="MobiDB-lite"/>
    </source>
</evidence>
<evidence type="ECO:0000313" key="5">
    <source>
        <dbReference type="Proteomes" id="UP000812966"/>
    </source>
</evidence>
<reference evidence="4" key="1">
    <citation type="submission" date="2020-04" db="EMBL/GenBank/DDBJ databases">
        <title>Analysis of mating type loci in Filobasidium floriforme.</title>
        <authorList>
            <person name="Nowrousian M."/>
        </authorList>
    </citation>
    <scope>NUCLEOTIDE SEQUENCE</scope>
    <source>
        <strain evidence="4">CBS 6242</strain>
    </source>
</reference>
<dbReference type="Pfam" id="PF09463">
    <property type="entry name" value="Opy2"/>
    <property type="match status" value="1"/>
</dbReference>